<dbReference type="PANTHER" id="PTHR43783">
    <property type="entry name" value="UDP-N-ACETYLGLUCOSAMINE 1-CARBOXYVINYLTRANSFERASE"/>
    <property type="match status" value="1"/>
</dbReference>
<comment type="subcellular location">
    <subcellularLocation>
        <location evidence="1 12">Cytoplasm</location>
    </subcellularLocation>
</comment>
<dbReference type="GO" id="GO:0071555">
    <property type="term" value="P:cell wall organization"/>
    <property type="evidence" value="ECO:0007669"/>
    <property type="project" value="UniProtKB-KW"/>
</dbReference>
<evidence type="ECO:0000256" key="9">
    <source>
        <dbReference type="ARBA" id="ARBA00023316"/>
    </source>
</evidence>
<dbReference type="HOGENOM" id="CLU_027387_0_0_0"/>
<feature type="binding site" evidence="12">
    <location>
        <position position="328"/>
    </location>
    <ligand>
        <name>UDP-N-acetyl-alpha-D-glucosamine</name>
        <dbReference type="ChEBI" id="CHEBI:57705"/>
    </ligand>
</feature>
<keyword evidence="3 12" id="KW-0963">Cytoplasm</keyword>
<evidence type="ECO:0000256" key="2">
    <source>
        <dbReference type="ARBA" id="ARBA00004752"/>
    </source>
</evidence>
<dbReference type="InterPro" id="IPR001986">
    <property type="entry name" value="Enolpyruvate_Tfrase_dom"/>
</dbReference>
<comment type="caution">
    <text evidence="12">Lacks conserved residue(s) required for the propagation of feature annotation.</text>
</comment>
<feature type="binding site" evidence="12">
    <location>
        <position position="94"/>
    </location>
    <ligand>
        <name>UDP-N-acetyl-alpha-D-glucosamine</name>
        <dbReference type="ChEBI" id="CHEBI:57705"/>
    </ligand>
</feature>
<evidence type="ECO:0000259" key="13">
    <source>
        <dbReference type="Pfam" id="PF00275"/>
    </source>
</evidence>
<dbReference type="Gene3D" id="3.65.10.10">
    <property type="entry name" value="Enolpyruvate transferase domain"/>
    <property type="match status" value="2"/>
</dbReference>
<dbReference type="SUPFAM" id="SSF55205">
    <property type="entry name" value="EPT/RTPC-like"/>
    <property type="match status" value="1"/>
</dbReference>
<comment type="similarity">
    <text evidence="10 12">Belongs to the EPSP synthase family. MurA subfamily.</text>
</comment>
<comment type="catalytic activity">
    <reaction evidence="11 12">
        <text>phosphoenolpyruvate + UDP-N-acetyl-alpha-D-glucosamine = UDP-N-acetyl-3-O-(1-carboxyvinyl)-alpha-D-glucosamine + phosphate</text>
        <dbReference type="Rhea" id="RHEA:18681"/>
        <dbReference type="ChEBI" id="CHEBI:43474"/>
        <dbReference type="ChEBI" id="CHEBI:57705"/>
        <dbReference type="ChEBI" id="CHEBI:58702"/>
        <dbReference type="ChEBI" id="CHEBI:68483"/>
        <dbReference type="EC" id="2.5.1.7"/>
    </reaction>
</comment>
<evidence type="ECO:0000256" key="1">
    <source>
        <dbReference type="ARBA" id="ARBA00004496"/>
    </source>
</evidence>
<dbReference type="InterPro" id="IPR013792">
    <property type="entry name" value="RNA3'P_cycl/enolpyr_Trfase_a/b"/>
</dbReference>
<feature type="domain" description="Enolpyruvate transferase" evidence="13">
    <location>
        <begin position="8"/>
        <end position="407"/>
    </location>
</feature>
<dbReference type="GO" id="GO:0051301">
    <property type="term" value="P:cell division"/>
    <property type="evidence" value="ECO:0007669"/>
    <property type="project" value="UniProtKB-KW"/>
</dbReference>
<dbReference type="InterPro" id="IPR050068">
    <property type="entry name" value="MurA_subfamily"/>
</dbReference>
<dbReference type="Proteomes" id="UP000002366">
    <property type="component" value="Chromosome"/>
</dbReference>
<evidence type="ECO:0000313" key="15">
    <source>
        <dbReference type="Proteomes" id="UP000002366"/>
    </source>
</evidence>
<evidence type="ECO:0000256" key="10">
    <source>
        <dbReference type="ARBA" id="ARBA00038367"/>
    </source>
</evidence>
<reference evidence="14 15" key="1">
    <citation type="journal article" date="2010" name="Stand. Genomic Sci.">
        <title>Complete genome sequence of Aminobacterium colombiense type strain (ALA-1).</title>
        <authorList>
            <person name="Chertkov O."/>
            <person name="Sikorski J."/>
            <person name="Brambilla E."/>
            <person name="Lapidus A."/>
            <person name="Copeland A."/>
            <person name="Glavina Del Rio T."/>
            <person name="Nolan M."/>
            <person name="Lucas S."/>
            <person name="Tice H."/>
            <person name="Cheng J.F."/>
            <person name="Han C."/>
            <person name="Detter J.C."/>
            <person name="Bruce D."/>
            <person name="Tapia R."/>
            <person name="Goodwin L."/>
            <person name="Pitluck S."/>
            <person name="Liolios K."/>
            <person name="Ivanova N."/>
            <person name="Mavromatis K."/>
            <person name="Ovchinnikova G."/>
            <person name="Pati A."/>
            <person name="Chen A."/>
            <person name="Palaniappan K."/>
            <person name="Land M."/>
            <person name="Hauser L."/>
            <person name="Chang Y.J."/>
            <person name="Jeffries C.D."/>
            <person name="Spring S."/>
            <person name="Rohde M."/>
            <person name="Goker M."/>
            <person name="Bristow J."/>
            <person name="Eisen J.A."/>
            <person name="Markowitz V."/>
            <person name="Hugenholtz P."/>
            <person name="Kyrpides N.C."/>
            <person name="Klenk H.P."/>
        </authorList>
    </citation>
    <scope>NUCLEOTIDE SEQUENCE [LARGE SCALE GENOMIC DNA]</scope>
    <source>
        <strain evidence="15">DSM 12261 / ALA-1</strain>
    </source>
</reference>
<protein>
    <recommendedName>
        <fullName evidence="12">UDP-N-acetylglucosamine 1-carboxyvinyltransferase</fullName>
        <ecNumber evidence="12">2.5.1.7</ecNumber>
    </recommendedName>
    <alternativeName>
        <fullName evidence="12">Enoylpyruvate transferase</fullName>
    </alternativeName>
    <alternativeName>
        <fullName evidence="12">UDP-N-acetylglucosamine enolpyruvyl transferase</fullName>
        <shortName evidence="12">EPT</shortName>
    </alternativeName>
</protein>
<dbReference type="STRING" id="572547.Amico_0879"/>
<dbReference type="NCBIfam" id="NF006873">
    <property type="entry name" value="PRK09369.1"/>
    <property type="match status" value="1"/>
</dbReference>
<comment type="function">
    <text evidence="12">Cell wall formation. Adds enolpyruvyl to UDP-N-acetylglucosamine.</text>
</comment>
<feature type="binding site" evidence="12">
    <location>
        <position position="306"/>
    </location>
    <ligand>
        <name>UDP-N-acetyl-alpha-D-glucosamine</name>
        <dbReference type="ChEBI" id="CHEBI:57705"/>
    </ligand>
</feature>
<evidence type="ECO:0000256" key="3">
    <source>
        <dbReference type="ARBA" id="ARBA00022490"/>
    </source>
</evidence>
<sequence length="435" mass="46414">MDYKMKITGGVPLRGKIEAQGAKNAALPIMAASLLLKSGTLNIHKVPRLHDVLTMADLLRGLGAEIQYEKGEMSISIPEDLSWETPSNLVRKMRASSLVLGPLLARCGRAVLPLPGGCSIGSRPIDLHLKGLSRMGASIDLVHGAVHATANGLKGCRIYLDFPSVGATENLLMAAVFAEGETVLENTAREPEITNLVQTLKSMGASIEEEGTGVIRIKGVDELHDAETIVIPDRIETCTYILASIMSGGEIEIENVIPQHIDSLIAKLEEGGASFTVKNDSVIVHPINRLKAVSLKTMPYPGFPTDLQPQIMATLALADGASVIQEGVFQARFLHVSELNRMGARIELQGNTAVVTGVEHLVGADVSATDLRAGAALILAGLAAKDETCVYHIGHVWRGYEDMDKKLQQLGGQVEIMPTESVGTKVNGAVMKEDS</sequence>
<feature type="binding site" evidence="12">
    <location>
        <begin position="23"/>
        <end position="24"/>
    </location>
    <ligand>
        <name>phosphoenolpyruvate</name>
        <dbReference type="ChEBI" id="CHEBI:58702"/>
    </ligand>
</feature>
<dbReference type="NCBIfam" id="TIGR01072">
    <property type="entry name" value="murA"/>
    <property type="match status" value="1"/>
</dbReference>
<evidence type="ECO:0000256" key="6">
    <source>
        <dbReference type="ARBA" id="ARBA00022960"/>
    </source>
</evidence>
<evidence type="ECO:0000256" key="4">
    <source>
        <dbReference type="ARBA" id="ARBA00022618"/>
    </source>
</evidence>
<dbReference type="Pfam" id="PF00275">
    <property type="entry name" value="EPSP_synthase"/>
    <property type="match status" value="1"/>
</dbReference>
<dbReference type="InterPro" id="IPR036968">
    <property type="entry name" value="Enolpyruvate_Tfrase_sf"/>
</dbReference>
<feature type="modified residue" description="2-(S-cysteinyl)pyruvic acid O-phosphothioketal" evidence="12">
    <location>
        <position position="118"/>
    </location>
</feature>
<name>D5EEM8_AMICL</name>
<evidence type="ECO:0000256" key="11">
    <source>
        <dbReference type="ARBA" id="ARBA00047527"/>
    </source>
</evidence>
<organism evidence="14 15">
    <name type="scientific">Aminobacterium colombiense (strain DSM 12261 / ALA-1)</name>
    <dbReference type="NCBI Taxonomy" id="572547"/>
    <lineage>
        <taxon>Bacteria</taxon>
        <taxon>Thermotogati</taxon>
        <taxon>Synergistota</taxon>
        <taxon>Synergistia</taxon>
        <taxon>Synergistales</taxon>
        <taxon>Aminobacteriaceae</taxon>
        <taxon>Aminobacterium</taxon>
    </lineage>
</organism>
<keyword evidence="9 12" id="KW-0961">Cell wall biogenesis/degradation</keyword>
<dbReference type="InterPro" id="IPR005750">
    <property type="entry name" value="UDP_GlcNAc_COvinyl_MurA"/>
</dbReference>
<keyword evidence="7 12" id="KW-0573">Peptidoglycan synthesis</keyword>
<dbReference type="HAMAP" id="MF_00111">
    <property type="entry name" value="MurA"/>
    <property type="match status" value="1"/>
</dbReference>
<dbReference type="KEGG" id="aco:Amico_0879"/>
<dbReference type="GO" id="GO:0008760">
    <property type="term" value="F:UDP-N-acetylglucosamine 1-carboxyvinyltransferase activity"/>
    <property type="evidence" value="ECO:0007669"/>
    <property type="project" value="UniProtKB-UniRule"/>
</dbReference>
<comment type="pathway">
    <text evidence="2 12">Cell wall biogenesis; peptidoglycan biosynthesis.</text>
</comment>
<evidence type="ECO:0000256" key="5">
    <source>
        <dbReference type="ARBA" id="ARBA00022679"/>
    </source>
</evidence>
<feature type="binding site" evidence="12">
    <location>
        <begin position="123"/>
        <end position="127"/>
    </location>
    <ligand>
        <name>UDP-N-acetyl-alpha-D-glucosamine</name>
        <dbReference type="ChEBI" id="CHEBI:57705"/>
    </ligand>
</feature>
<evidence type="ECO:0000256" key="7">
    <source>
        <dbReference type="ARBA" id="ARBA00022984"/>
    </source>
</evidence>
<dbReference type="GO" id="GO:0009252">
    <property type="term" value="P:peptidoglycan biosynthetic process"/>
    <property type="evidence" value="ECO:0007669"/>
    <property type="project" value="UniProtKB-UniRule"/>
</dbReference>
<keyword evidence="12" id="KW-0670">Pyruvate</keyword>
<dbReference type="CDD" id="cd01555">
    <property type="entry name" value="UdpNAET"/>
    <property type="match status" value="1"/>
</dbReference>
<keyword evidence="8 12" id="KW-0131">Cell cycle</keyword>
<dbReference type="PANTHER" id="PTHR43783:SF1">
    <property type="entry name" value="UDP-N-ACETYLGLUCOSAMINE 1-CARBOXYVINYLTRANSFERASE"/>
    <property type="match status" value="1"/>
</dbReference>
<dbReference type="eggNOG" id="COG0766">
    <property type="taxonomic scope" value="Bacteria"/>
</dbReference>
<dbReference type="GO" id="GO:0008360">
    <property type="term" value="P:regulation of cell shape"/>
    <property type="evidence" value="ECO:0007669"/>
    <property type="project" value="UniProtKB-KW"/>
</dbReference>
<feature type="active site" description="Proton donor" evidence="12">
    <location>
        <position position="118"/>
    </location>
</feature>
<dbReference type="UniPathway" id="UPA00219"/>
<keyword evidence="6 12" id="KW-0133">Cell shape</keyword>
<dbReference type="RefSeq" id="WP_013048276.1">
    <property type="nucleotide sequence ID" value="NC_014011.1"/>
</dbReference>
<keyword evidence="15" id="KW-1185">Reference proteome</keyword>
<keyword evidence="5 12" id="KW-0808">Transferase</keyword>
<proteinExistence type="inferred from homology"/>
<dbReference type="GO" id="GO:0005737">
    <property type="term" value="C:cytoplasm"/>
    <property type="evidence" value="ECO:0007669"/>
    <property type="project" value="UniProtKB-SubCell"/>
</dbReference>
<dbReference type="EMBL" id="CP001997">
    <property type="protein sequence ID" value="ADE57010.1"/>
    <property type="molecule type" value="Genomic_DNA"/>
</dbReference>
<evidence type="ECO:0000313" key="14">
    <source>
        <dbReference type="EMBL" id="ADE57010.1"/>
    </source>
</evidence>
<evidence type="ECO:0000256" key="8">
    <source>
        <dbReference type="ARBA" id="ARBA00023306"/>
    </source>
</evidence>
<gene>
    <name evidence="12" type="primary">murA</name>
    <name evidence="14" type="ordered locus">Amico_0879</name>
</gene>
<accession>D5EEM8</accession>
<evidence type="ECO:0000256" key="12">
    <source>
        <dbReference type="HAMAP-Rule" id="MF_00111"/>
    </source>
</evidence>
<dbReference type="GO" id="GO:0019277">
    <property type="term" value="P:UDP-N-acetylgalactosamine biosynthetic process"/>
    <property type="evidence" value="ECO:0007669"/>
    <property type="project" value="InterPro"/>
</dbReference>
<dbReference type="EC" id="2.5.1.7" evidence="12"/>
<keyword evidence="4 12" id="KW-0132">Cell division</keyword>
<dbReference type="AlphaFoldDB" id="D5EEM8"/>